<feature type="signal peptide" evidence="1">
    <location>
        <begin position="1"/>
        <end position="22"/>
    </location>
</feature>
<organism evidence="2 3">
    <name type="scientific">Mycoplasmopsis mustelae</name>
    <dbReference type="NCBI Taxonomy" id="171289"/>
    <lineage>
        <taxon>Bacteria</taxon>
        <taxon>Bacillati</taxon>
        <taxon>Mycoplasmatota</taxon>
        <taxon>Mycoplasmoidales</taxon>
        <taxon>Metamycoplasmataceae</taxon>
        <taxon>Mycoplasmopsis</taxon>
    </lineage>
</organism>
<proteinExistence type="predicted"/>
<sequence length="446" mass="52194">MLFKTKKMKFILLGSFLSGTTAIVSSCLNSGTNYINSLPRKTAYFSDLIRLKQEKQNITTNNSIIFDQFFPKFSEFVNEYRNFHFLDGTSNKRIKSISDFNEFIINKINTLYKDFNLPKSMSDAKIKQTFESDFLKGQTIEEILAQNDILLFESSNAYSASFLNYFLIDTSNKKENQISILEINPEYVNNQFGYDEPKLLIANRNVFTVILIPKTQTYKIIETSQKENIKLLNDLYNEFKYKLDNFIKEYEIDKKLTLIQKIQQNQNVTFKPFSFLGKLNNESIKNLTINTEIESIENMDDFNKIILTPLQKIANDNALKIDTDKIRKYFKQEYIENRDIETTLKENKILVQRMIINKTYLSFNTPDQMVKYEQKDNNITIATISDRVFNYNFSLNEYTPKVNENEVLFQVLVVPKNSVIKLQGSLSYKEANDFLVKNKDLLPKQA</sequence>
<protein>
    <recommendedName>
        <fullName evidence="4">Lipoprotein</fullName>
    </recommendedName>
</protein>
<name>A0A4R7UF53_9BACT</name>
<evidence type="ECO:0000256" key="1">
    <source>
        <dbReference type="SAM" id="SignalP"/>
    </source>
</evidence>
<keyword evidence="1" id="KW-0732">Signal</keyword>
<evidence type="ECO:0000313" key="2">
    <source>
        <dbReference type="EMBL" id="TDV24294.1"/>
    </source>
</evidence>
<dbReference type="EMBL" id="SOCN01000001">
    <property type="protein sequence ID" value="TDV24294.1"/>
    <property type="molecule type" value="Genomic_DNA"/>
</dbReference>
<reference evidence="2 3" key="1">
    <citation type="submission" date="2019-03" db="EMBL/GenBank/DDBJ databases">
        <title>Genomic Encyclopedia of Archaeal and Bacterial Type Strains, Phase II (KMG-II): from individual species to whole genera.</title>
        <authorList>
            <person name="Goeker M."/>
        </authorList>
    </citation>
    <scope>NUCLEOTIDE SEQUENCE [LARGE SCALE GENOMIC DNA]</scope>
    <source>
        <strain evidence="2 3">ATCC 35214</strain>
    </source>
</reference>
<dbReference type="AlphaFoldDB" id="A0A4R7UF53"/>
<gene>
    <name evidence="2" type="ORF">BCF59_0252</name>
</gene>
<comment type="caution">
    <text evidence="2">The sequence shown here is derived from an EMBL/GenBank/DDBJ whole genome shotgun (WGS) entry which is preliminary data.</text>
</comment>
<evidence type="ECO:0008006" key="4">
    <source>
        <dbReference type="Google" id="ProtNLM"/>
    </source>
</evidence>
<evidence type="ECO:0000313" key="3">
    <source>
        <dbReference type="Proteomes" id="UP000295757"/>
    </source>
</evidence>
<dbReference type="Proteomes" id="UP000295757">
    <property type="component" value="Unassembled WGS sequence"/>
</dbReference>
<feature type="chain" id="PRO_5020520054" description="Lipoprotein" evidence="1">
    <location>
        <begin position="23"/>
        <end position="446"/>
    </location>
</feature>
<dbReference type="PROSITE" id="PS51257">
    <property type="entry name" value="PROKAR_LIPOPROTEIN"/>
    <property type="match status" value="1"/>
</dbReference>
<keyword evidence="3" id="KW-1185">Reference proteome</keyword>
<accession>A0A4R7UF53</accession>